<reference evidence="5" key="1">
    <citation type="submission" date="2022-05" db="EMBL/GenBank/DDBJ databases">
        <title>Sphingomonas sp. strain MG17 Genome sequencing and assembly.</title>
        <authorList>
            <person name="Kim I."/>
        </authorList>
    </citation>
    <scope>NUCLEOTIDE SEQUENCE</scope>
    <source>
        <strain evidence="5">MG17</strain>
    </source>
</reference>
<name>A0A9X2HKT8_9SPHN</name>
<dbReference type="EMBL" id="JAMLDX010000022">
    <property type="protein sequence ID" value="MCP3732743.1"/>
    <property type="molecule type" value="Genomic_DNA"/>
</dbReference>
<dbReference type="Gene3D" id="1.10.10.10">
    <property type="entry name" value="Winged helix-like DNA-binding domain superfamily/Winged helix DNA-binding domain"/>
    <property type="match status" value="1"/>
</dbReference>
<dbReference type="RefSeq" id="WP_254296407.1">
    <property type="nucleotide sequence ID" value="NZ_JAMLDX010000022.1"/>
</dbReference>
<dbReference type="Pfam" id="PF01037">
    <property type="entry name" value="AsnC_trans_reg"/>
    <property type="match status" value="1"/>
</dbReference>
<dbReference type="PANTHER" id="PTHR30154:SF34">
    <property type="entry name" value="TRANSCRIPTIONAL REGULATOR AZLB"/>
    <property type="match status" value="1"/>
</dbReference>
<dbReference type="SUPFAM" id="SSF46785">
    <property type="entry name" value="Winged helix' DNA-binding domain"/>
    <property type="match status" value="1"/>
</dbReference>
<evidence type="ECO:0000313" key="5">
    <source>
        <dbReference type="EMBL" id="MCP3732743.1"/>
    </source>
</evidence>
<accession>A0A9X2HKT8</accession>
<dbReference type="Proteomes" id="UP001139451">
    <property type="component" value="Unassembled WGS sequence"/>
</dbReference>
<keyword evidence="2" id="KW-0238">DNA-binding</keyword>
<comment type="caution">
    <text evidence="5">The sequence shown here is derived from an EMBL/GenBank/DDBJ whole genome shotgun (WGS) entry which is preliminary data.</text>
</comment>
<dbReference type="PRINTS" id="PR00033">
    <property type="entry name" value="HTHASNC"/>
</dbReference>
<dbReference type="Gene3D" id="3.30.70.920">
    <property type="match status" value="1"/>
</dbReference>
<dbReference type="GO" id="GO:0006355">
    <property type="term" value="P:regulation of DNA-templated transcription"/>
    <property type="evidence" value="ECO:0007669"/>
    <property type="project" value="UniProtKB-ARBA"/>
</dbReference>
<evidence type="ECO:0000259" key="4">
    <source>
        <dbReference type="PROSITE" id="PS50956"/>
    </source>
</evidence>
<evidence type="ECO:0000256" key="2">
    <source>
        <dbReference type="ARBA" id="ARBA00023125"/>
    </source>
</evidence>
<gene>
    <name evidence="5" type="ORF">M9978_20195</name>
</gene>
<dbReference type="InterPro" id="IPR000485">
    <property type="entry name" value="AsnC-type_HTH_dom"/>
</dbReference>
<dbReference type="InterPro" id="IPR011991">
    <property type="entry name" value="ArsR-like_HTH"/>
</dbReference>
<dbReference type="PANTHER" id="PTHR30154">
    <property type="entry name" value="LEUCINE-RESPONSIVE REGULATORY PROTEIN"/>
    <property type="match status" value="1"/>
</dbReference>
<dbReference type="InterPro" id="IPR019887">
    <property type="entry name" value="Tscrpt_reg_AsnC/Lrp_C"/>
</dbReference>
<dbReference type="GO" id="GO:0043565">
    <property type="term" value="F:sequence-specific DNA binding"/>
    <property type="evidence" value="ECO:0007669"/>
    <property type="project" value="InterPro"/>
</dbReference>
<sequence>MANDEISSSDSRKSAEPAKLDAMDRKLLRKLQAEPHLTMAELAERIGLSHTPCWRRVKRLEDAGIILRRPLILDPVALGYPVNVLAFIKIKNHESKVLEAFEHEVLAHPEIVACYTMSGESDYVLRVMARSIEDYETYLKRILLHLPGVGSINSSFAMKQIKQTTDVPI</sequence>
<dbReference type="PROSITE" id="PS00519">
    <property type="entry name" value="HTH_ASNC_1"/>
    <property type="match status" value="1"/>
</dbReference>
<dbReference type="InterPro" id="IPR019885">
    <property type="entry name" value="Tscrpt_reg_HTH_AsnC-type_CS"/>
</dbReference>
<organism evidence="5 6">
    <name type="scientific">Sphingomonas tagetis</name>
    <dbReference type="NCBI Taxonomy" id="2949092"/>
    <lineage>
        <taxon>Bacteria</taxon>
        <taxon>Pseudomonadati</taxon>
        <taxon>Pseudomonadota</taxon>
        <taxon>Alphaproteobacteria</taxon>
        <taxon>Sphingomonadales</taxon>
        <taxon>Sphingomonadaceae</taxon>
        <taxon>Sphingomonas</taxon>
    </lineage>
</organism>
<dbReference type="SMART" id="SM00344">
    <property type="entry name" value="HTH_ASNC"/>
    <property type="match status" value="1"/>
</dbReference>
<dbReference type="CDD" id="cd00090">
    <property type="entry name" value="HTH_ARSR"/>
    <property type="match status" value="1"/>
</dbReference>
<dbReference type="InterPro" id="IPR036390">
    <property type="entry name" value="WH_DNA-bd_sf"/>
</dbReference>
<protein>
    <submittedName>
        <fullName evidence="5">Lrp/AsnC family transcriptional regulator</fullName>
    </submittedName>
</protein>
<proteinExistence type="predicted"/>
<evidence type="ECO:0000313" key="6">
    <source>
        <dbReference type="Proteomes" id="UP001139451"/>
    </source>
</evidence>
<keyword evidence="1" id="KW-0805">Transcription regulation</keyword>
<dbReference type="InterPro" id="IPR011008">
    <property type="entry name" value="Dimeric_a/b-barrel"/>
</dbReference>
<dbReference type="SUPFAM" id="SSF54909">
    <property type="entry name" value="Dimeric alpha+beta barrel"/>
    <property type="match status" value="1"/>
</dbReference>
<dbReference type="GO" id="GO:0043200">
    <property type="term" value="P:response to amino acid"/>
    <property type="evidence" value="ECO:0007669"/>
    <property type="project" value="TreeGrafter"/>
</dbReference>
<dbReference type="InterPro" id="IPR019888">
    <property type="entry name" value="Tscrpt_reg_AsnC-like"/>
</dbReference>
<keyword evidence="3" id="KW-0804">Transcription</keyword>
<keyword evidence="6" id="KW-1185">Reference proteome</keyword>
<evidence type="ECO:0000256" key="1">
    <source>
        <dbReference type="ARBA" id="ARBA00023015"/>
    </source>
</evidence>
<dbReference type="InterPro" id="IPR036388">
    <property type="entry name" value="WH-like_DNA-bd_sf"/>
</dbReference>
<evidence type="ECO:0000256" key="3">
    <source>
        <dbReference type="ARBA" id="ARBA00023163"/>
    </source>
</evidence>
<feature type="domain" description="HTH asnC-type" evidence="4">
    <location>
        <begin position="20"/>
        <end position="81"/>
    </location>
</feature>
<dbReference type="PROSITE" id="PS50956">
    <property type="entry name" value="HTH_ASNC_2"/>
    <property type="match status" value="1"/>
</dbReference>
<dbReference type="Pfam" id="PF13412">
    <property type="entry name" value="HTH_24"/>
    <property type="match status" value="1"/>
</dbReference>
<dbReference type="AlphaFoldDB" id="A0A9X2HKT8"/>
<dbReference type="GO" id="GO:0005829">
    <property type="term" value="C:cytosol"/>
    <property type="evidence" value="ECO:0007669"/>
    <property type="project" value="TreeGrafter"/>
</dbReference>